<evidence type="ECO:0000313" key="2">
    <source>
        <dbReference type="EMBL" id="GAA2392226.1"/>
    </source>
</evidence>
<protein>
    <recommendedName>
        <fullName evidence="4">Lipoprotein</fullName>
    </recommendedName>
</protein>
<feature type="signal peptide" evidence="1">
    <location>
        <begin position="1"/>
        <end position="26"/>
    </location>
</feature>
<evidence type="ECO:0008006" key="4">
    <source>
        <dbReference type="Google" id="ProtNLM"/>
    </source>
</evidence>
<proteinExistence type="predicted"/>
<organism evidence="2 3">
    <name type="scientific">Dactylosporangium salmoneum</name>
    <dbReference type="NCBI Taxonomy" id="53361"/>
    <lineage>
        <taxon>Bacteria</taxon>
        <taxon>Bacillati</taxon>
        <taxon>Actinomycetota</taxon>
        <taxon>Actinomycetes</taxon>
        <taxon>Micromonosporales</taxon>
        <taxon>Micromonosporaceae</taxon>
        <taxon>Dactylosporangium</taxon>
    </lineage>
</organism>
<dbReference type="EMBL" id="BAAARV010000128">
    <property type="protein sequence ID" value="GAA2392226.1"/>
    <property type="molecule type" value="Genomic_DNA"/>
</dbReference>
<gene>
    <name evidence="2" type="ORF">GCM10010170_104820</name>
</gene>
<comment type="caution">
    <text evidence="2">The sequence shown here is derived from an EMBL/GenBank/DDBJ whole genome shotgun (WGS) entry which is preliminary data.</text>
</comment>
<name>A0ABN3I2H4_9ACTN</name>
<accession>A0ABN3I2H4</accession>
<reference evidence="2 3" key="1">
    <citation type="journal article" date="2019" name="Int. J. Syst. Evol. Microbiol.">
        <title>The Global Catalogue of Microorganisms (GCM) 10K type strain sequencing project: providing services to taxonomists for standard genome sequencing and annotation.</title>
        <authorList>
            <consortium name="The Broad Institute Genomics Platform"/>
            <consortium name="The Broad Institute Genome Sequencing Center for Infectious Disease"/>
            <person name="Wu L."/>
            <person name="Ma J."/>
        </authorList>
    </citation>
    <scope>NUCLEOTIDE SEQUENCE [LARGE SCALE GENOMIC DNA]</scope>
    <source>
        <strain evidence="2 3">JCM 3272</strain>
    </source>
</reference>
<keyword evidence="3" id="KW-1185">Reference proteome</keyword>
<dbReference type="PROSITE" id="PS51257">
    <property type="entry name" value="PROKAR_LIPOPROTEIN"/>
    <property type="match status" value="1"/>
</dbReference>
<keyword evidence="1" id="KW-0732">Signal</keyword>
<evidence type="ECO:0000313" key="3">
    <source>
        <dbReference type="Proteomes" id="UP001501444"/>
    </source>
</evidence>
<sequence length="175" mass="18795">MPTRRPSRTLLAGLLVLSVAGTPALTACSPKPRLLVAVARQDAGPVAVVRLCDNDRLNAITVTEFVETTEPPSVPLASILWDLVNLSDQRRSPTIPFGTTPSGWKAQTSTPFELSSGKRYQLDVDASGRLVNAVLFTRSDFEALEPDQVLTVDAGGYGATTMPLPAFERRAKESC</sequence>
<dbReference type="Proteomes" id="UP001501444">
    <property type="component" value="Unassembled WGS sequence"/>
</dbReference>
<feature type="chain" id="PRO_5046845103" description="Lipoprotein" evidence="1">
    <location>
        <begin position="27"/>
        <end position="175"/>
    </location>
</feature>
<evidence type="ECO:0000256" key="1">
    <source>
        <dbReference type="SAM" id="SignalP"/>
    </source>
</evidence>